<dbReference type="AlphaFoldDB" id="A0AA48KM92"/>
<organism evidence="1 2">
    <name type="scientific">Flagellimonas marinaquae</name>
    <dbReference type="NCBI Taxonomy" id="254955"/>
    <lineage>
        <taxon>Bacteria</taxon>
        <taxon>Pseudomonadati</taxon>
        <taxon>Bacteroidota</taxon>
        <taxon>Flavobacteriia</taxon>
        <taxon>Flavobacteriales</taxon>
        <taxon>Flavobacteriaceae</taxon>
        <taxon>Flagellimonas</taxon>
    </lineage>
</organism>
<gene>
    <name evidence="1" type="ORF">MACH07_28090</name>
</gene>
<protein>
    <submittedName>
        <fullName evidence="1">Uncharacterized protein</fullName>
    </submittedName>
</protein>
<dbReference type="Proteomes" id="UP001330184">
    <property type="component" value="Chromosome"/>
</dbReference>
<dbReference type="EMBL" id="AP027268">
    <property type="protein sequence ID" value="BDW93977.1"/>
    <property type="molecule type" value="Genomic_DNA"/>
</dbReference>
<evidence type="ECO:0000313" key="2">
    <source>
        <dbReference type="Proteomes" id="UP001330184"/>
    </source>
</evidence>
<sequence length="60" mass="6859">MVFATYTLDRTEGITDLFDIHIIHPIDTIQDVLMQELAKSIEMITGIEGTKSIEMTEEFL</sequence>
<keyword evidence="2" id="KW-1185">Reference proteome</keyword>
<reference evidence="1 2" key="1">
    <citation type="submission" date="2023-01" db="EMBL/GenBank/DDBJ databases">
        <title>Complete genome sequence of Muricauda aquimarina strain IFOP_LL357.</title>
        <authorList>
            <person name="Gajardo G."/>
            <person name="Ueki S."/>
            <person name="Maruyama F."/>
        </authorList>
    </citation>
    <scope>NUCLEOTIDE SEQUENCE [LARGE SCALE GENOMIC DNA]</scope>
    <source>
        <strain evidence="1 2">IFOP_LL357</strain>
    </source>
</reference>
<accession>A0AA48KM92</accession>
<proteinExistence type="predicted"/>
<evidence type="ECO:0000313" key="1">
    <source>
        <dbReference type="EMBL" id="BDW93977.1"/>
    </source>
</evidence>
<name>A0AA48KM92_9FLAO</name>